<dbReference type="AlphaFoldDB" id="A0A8C5PGH6"/>
<dbReference type="PANTHER" id="PTHR14491:SF8">
    <property type="entry name" value="ANKYRIN REPEAT DOMAIN-CONTAINING PROTEIN SOWAHD"/>
    <property type="match status" value="1"/>
</dbReference>
<keyword evidence="1" id="KW-0677">Repeat</keyword>
<feature type="repeat" description="ANK" evidence="4">
    <location>
        <begin position="192"/>
        <end position="225"/>
    </location>
</feature>
<dbReference type="Gene3D" id="1.25.40.20">
    <property type="entry name" value="Ankyrin repeat-containing domain"/>
    <property type="match status" value="1"/>
</dbReference>
<evidence type="ECO:0000256" key="1">
    <source>
        <dbReference type="ARBA" id="ARBA00022737"/>
    </source>
</evidence>
<comment type="similarity">
    <text evidence="3">Belongs to the SOWAH family.</text>
</comment>
<protein>
    <submittedName>
        <fullName evidence="6">Sosondowah ankyrin repeat domain family member D</fullName>
    </submittedName>
</protein>
<evidence type="ECO:0000313" key="7">
    <source>
        <dbReference type="Proteomes" id="UP000694569"/>
    </source>
</evidence>
<dbReference type="Ensembl" id="ENSLLET00000022192.1">
    <property type="protein sequence ID" value="ENSLLEP00000021368.1"/>
    <property type="gene ID" value="ENSLLEG00000013507.1"/>
</dbReference>
<organism evidence="6 7">
    <name type="scientific">Leptobrachium leishanense</name>
    <name type="common">Leishan spiny toad</name>
    <dbReference type="NCBI Taxonomy" id="445787"/>
    <lineage>
        <taxon>Eukaryota</taxon>
        <taxon>Metazoa</taxon>
        <taxon>Chordata</taxon>
        <taxon>Craniata</taxon>
        <taxon>Vertebrata</taxon>
        <taxon>Euteleostomi</taxon>
        <taxon>Amphibia</taxon>
        <taxon>Batrachia</taxon>
        <taxon>Anura</taxon>
        <taxon>Pelobatoidea</taxon>
        <taxon>Megophryidae</taxon>
        <taxon>Leptobrachium</taxon>
    </lineage>
</organism>
<dbReference type="PROSITE" id="PS50088">
    <property type="entry name" value="ANK_REPEAT"/>
    <property type="match status" value="1"/>
</dbReference>
<accession>A0A8C5PGH6</accession>
<name>A0A8C5PGH6_9ANUR</name>
<evidence type="ECO:0000256" key="5">
    <source>
        <dbReference type="SAM" id="MobiDB-lite"/>
    </source>
</evidence>
<evidence type="ECO:0000256" key="3">
    <source>
        <dbReference type="ARBA" id="ARBA00038122"/>
    </source>
</evidence>
<dbReference type="PANTHER" id="PTHR14491">
    <property type="entry name" value="SOSONDOWAH, ISOFORM G"/>
    <property type="match status" value="1"/>
</dbReference>
<feature type="region of interest" description="Disordered" evidence="5">
    <location>
        <begin position="23"/>
        <end position="73"/>
    </location>
</feature>
<gene>
    <name evidence="6" type="primary">SOWAHD</name>
</gene>
<sequence>MDKGLQDEIRGWQDRKRQSGIFKLPKYKSTKESSDCVQVDSSTSSPKMRQTRNMRRAESLSRTPSPSTMSKRKRGIRASLWNNTGSLPFGGAWISAASFDVPDDPHLDYGISSFVLDPVEHAWMIMAADGNYEEVKEFLEEDPHLLDKRDFVTGYSMLHWIAKHGHHEDLINFMDFASASGYPLDVNCRASGGLTPLHIAAMQGHGMVIKMLVGAYGADVHIRDQNGRKAWQYLRTRTTMEFKELLGAPEEEEAGAFDIAAMNNNNNCYSANTKAMALQSTDQTDFASKITSTEGVKSRMKPNTQVHTSRPMRNEYCHRKQCLSF</sequence>
<evidence type="ECO:0000256" key="2">
    <source>
        <dbReference type="ARBA" id="ARBA00023043"/>
    </source>
</evidence>
<dbReference type="SUPFAM" id="SSF48403">
    <property type="entry name" value="Ankyrin repeat"/>
    <property type="match status" value="1"/>
</dbReference>
<reference evidence="6" key="2">
    <citation type="submission" date="2025-09" db="UniProtKB">
        <authorList>
            <consortium name="Ensembl"/>
        </authorList>
    </citation>
    <scope>IDENTIFICATION</scope>
</reference>
<evidence type="ECO:0000313" key="6">
    <source>
        <dbReference type="Ensembl" id="ENSLLEP00000021368.1"/>
    </source>
</evidence>
<dbReference type="PROSITE" id="PS50297">
    <property type="entry name" value="ANK_REP_REGION"/>
    <property type="match status" value="1"/>
</dbReference>
<dbReference type="Proteomes" id="UP000694569">
    <property type="component" value="Unplaced"/>
</dbReference>
<reference evidence="6" key="1">
    <citation type="submission" date="2025-08" db="UniProtKB">
        <authorList>
            <consortium name="Ensembl"/>
        </authorList>
    </citation>
    <scope>IDENTIFICATION</scope>
</reference>
<dbReference type="InterPro" id="IPR002110">
    <property type="entry name" value="Ankyrin_rpt"/>
</dbReference>
<keyword evidence="7" id="KW-1185">Reference proteome</keyword>
<dbReference type="Pfam" id="PF12796">
    <property type="entry name" value="Ank_2"/>
    <property type="match status" value="1"/>
</dbReference>
<dbReference type="GeneTree" id="ENSGT00950000183003"/>
<dbReference type="OrthoDB" id="60433at2759"/>
<keyword evidence="2 4" id="KW-0040">ANK repeat</keyword>
<dbReference type="InterPro" id="IPR036770">
    <property type="entry name" value="Ankyrin_rpt-contain_sf"/>
</dbReference>
<feature type="compositionally biased region" description="Polar residues" evidence="5">
    <location>
        <begin position="60"/>
        <end position="69"/>
    </location>
</feature>
<proteinExistence type="inferred from homology"/>
<evidence type="ECO:0000256" key="4">
    <source>
        <dbReference type="PROSITE-ProRule" id="PRU00023"/>
    </source>
</evidence>
<dbReference type="SMART" id="SM00248">
    <property type="entry name" value="ANK"/>
    <property type="match status" value="2"/>
</dbReference>
<feature type="compositionally biased region" description="Polar residues" evidence="5">
    <location>
        <begin position="35"/>
        <end position="48"/>
    </location>
</feature>